<dbReference type="PATRIC" id="fig|361041.3.peg.1929"/>
<keyword evidence="3" id="KW-1185">Reference proteome</keyword>
<evidence type="ECO:0000313" key="2">
    <source>
        <dbReference type="EMBL" id="KKB77984.1"/>
    </source>
</evidence>
<dbReference type="AlphaFoldDB" id="A0A0F5L6Z6"/>
<keyword evidence="1" id="KW-0732">Signal</keyword>
<feature type="signal peptide" evidence="1">
    <location>
        <begin position="1"/>
        <end position="20"/>
    </location>
</feature>
<sequence length="100" mass="10441">MLKKLTLLALVFAVATPAFASSDDAWSEFATKVQDACLAATTEILTDARAVVDPFGSESYGLAVITGKVDATTTKSIVCVFNKQTEAVEIGGELDIPAAE</sequence>
<dbReference type="OrthoDB" id="7776561at2"/>
<feature type="chain" id="PRO_5002491626" evidence="1">
    <location>
        <begin position="21"/>
        <end position="100"/>
    </location>
</feature>
<dbReference type="Proteomes" id="UP000033514">
    <property type="component" value="Unassembled WGS sequence"/>
</dbReference>
<evidence type="ECO:0000313" key="3">
    <source>
        <dbReference type="Proteomes" id="UP000033514"/>
    </source>
</evidence>
<dbReference type="EMBL" id="LAJG01000023">
    <property type="protein sequence ID" value="KKB77984.1"/>
    <property type="molecule type" value="Genomic_DNA"/>
</dbReference>
<dbReference type="STRING" id="361041.VW35_12735"/>
<organism evidence="2 3">
    <name type="scientific">Devosia soli</name>
    <dbReference type="NCBI Taxonomy" id="361041"/>
    <lineage>
        <taxon>Bacteria</taxon>
        <taxon>Pseudomonadati</taxon>
        <taxon>Pseudomonadota</taxon>
        <taxon>Alphaproteobacteria</taxon>
        <taxon>Hyphomicrobiales</taxon>
        <taxon>Devosiaceae</taxon>
        <taxon>Devosia</taxon>
    </lineage>
</organism>
<name>A0A0F5L6Z6_9HYPH</name>
<comment type="caution">
    <text evidence="2">The sequence shown here is derived from an EMBL/GenBank/DDBJ whole genome shotgun (WGS) entry which is preliminary data.</text>
</comment>
<protein>
    <submittedName>
        <fullName evidence="2">Uncharacterized protein</fullName>
    </submittedName>
</protein>
<gene>
    <name evidence="2" type="ORF">VW35_12735</name>
</gene>
<proteinExistence type="predicted"/>
<evidence type="ECO:0000256" key="1">
    <source>
        <dbReference type="SAM" id="SignalP"/>
    </source>
</evidence>
<accession>A0A0F5L6Z6</accession>
<reference evidence="2 3" key="1">
    <citation type="submission" date="2015-03" db="EMBL/GenBank/DDBJ databases">
        <authorList>
            <person name="Hassan Y.I."/>
            <person name="Lepp D."/>
            <person name="Zhou T."/>
        </authorList>
    </citation>
    <scope>NUCLEOTIDE SEQUENCE [LARGE SCALE GENOMIC DNA]</scope>
    <source>
        <strain evidence="2 3">GH2-10</strain>
    </source>
</reference>
<dbReference type="RefSeq" id="WP_046143443.1">
    <property type="nucleotide sequence ID" value="NZ_LAJG01000023.1"/>
</dbReference>